<dbReference type="KEGG" id="nvi:107981205"/>
<dbReference type="SUPFAM" id="SSF63825">
    <property type="entry name" value="YWTD domain"/>
    <property type="match status" value="1"/>
</dbReference>
<reference evidence="2" key="1">
    <citation type="submission" date="2021-01" db="UniProtKB">
        <authorList>
            <consortium name="EnsemblMetazoa"/>
        </authorList>
    </citation>
    <scope>IDENTIFICATION</scope>
</reference>
<keyword evidence="1" id="KW-0732">Signal</keyword>
<sequence length="107" mass="11910">MLQSNVYAAVKMILLVVSIALTLQASAAFPYRYANDGTEILVAATDRVYRTSFDTFLVAKAVNATGVDYHYDKHLLFWSDVATHRIYSKDLFNESSEIKTVVAGPND</sequence>
<dbReference type="EnsemblMetazoa" id="XM_016986391">
    <property type="protein sequence ID" value="XP_016841880"/>
    <property type="gene ID" value="LOC107981205"/>
</dbReference>
<keyword evidence="3" id="KW-1185">Reference proteome</keyword>
<dbReference type="InterPro" id="IPR011042">
    <property type="entry name" value="6-blade_b-propeller_TolB-like"/>
</dbReference>
<evidence type="ECO:0000256" key="1">
    <source>
        <dbReference type="SAM" id="SignalP"/>
    </source>
</evidence>
<feature type="signal peptide" evidence="1">
    <location>
        <begin position="1"/>
        <end position="28"/>
    </location>
</feature>
<dbReference type="AlphaFoldDB" id="A0A7M7IRW4"/>
<evidence type="ECO:0000313" key="2">
    <source>
        <dbReference type="EnsemblMetazoa" id="XP_016841880"/>
    </source>
</evidence>
<dbReference type="Gene3D" id="2.120.10.30">
    <property type="entry name" value="TolB, C-terminal domain"/>
    <property type="match status" value="1"/>
</dbReference>
<dbReference type="Proteomes" id="UP000002358">
    <property type="component" value="Unassembled WGS sequence"/>
</dbReference>
<feature type="chain" id="PRO_5029828406" evidence="1">
    <location>
        <begin position="29"/>
        <end position="107"/>
    </location>
</feature>
<dbReference type="RefSeq" id="XP_016841880.1">
    <property type="nucleotide sequence ID" value="XM_016986391.3"/>
</dbReference>
<proteinExistence type="predicted"/>
<accession>A0A7M7IRW4</accession>
<dbReference type="InParanoid" id="A0A7M7IRW4"/>
<dbReference type="GeneID" id="107981205"/>
<organism evidence="2 3">
    <name type="scientific">Nasonia vitripennis</name>
    <name type="common">Parasitic wasp</name>
    <dbReference type="NCBI Taxonomy" id="7425"/>
    <lineage>
        <taxon>Eukaryota</taxon>
        <taxon>Metazoa</taxon>
        <taxon>Ecdysozoa</taxon>
        <taxon>Arthropoda</taxon>
        <taxon>Hexapoda</taxon>
        <taxon>Insecta</taxon>
        <taxon>Pterygota</taxon>
        <taxon>Neoptera</taxon>
        <taxon>Endopterygota</taxon>
        <taxon>Hymenoptera</taxon>
        <taxon>Apocrita</taxon>
        <taxon>Proctotrupomorpha</taxon>
        <taxon>Chalcidoidea</taxon>
        <taxon>Pteromalidae</taxon>
        <taxon>Pteromalinae</taxon>
        <taxon>Nasonia</taxon>
    </lineage>
</organism>
<protein>
    <submittedName>
        <fullName evidence="2">Uncharacterized protein</fullName>
    </submittedName>
</protein>
<name>A0A7M7IRW4_NASVI</name>
<dbReference type="OrthoDB" id="7788172at2759"/>
<dbReference type="SMR" id="A0A7M7IRW4"/>
<evidence type="ECO:0000313" key="3">
    <source>
        <dbReference type="Proteomes" id="UP000002358"/>
    </source>
</evidence>